<dbReference type="AlphaFoldDB" id="A0A1M7H6B9"/>
<protein>
    <submittedName>
        <fullName evidence="2">CarboxypepD_reg-like domain-containing protein</fullName>
    </submittedName>
</protein>
<evidence type="ECO:0000256" key="1">
    <source>
        <dbReference type="SAM" id="SignalP"/>
    </source>
</evidence>
<dbReference type="Pfam" id="PF13715">
    <property type="entry name" value="CarbopepD_reg_2"/>
    <property type="match status" value="1"/>
</dbReference>
<feature type="chain" id="PRO_5012952154" evidence="1">
    <location>
        <begin position="27"/>
        <end position="139"/>
    </location>
</feature>
<dbReference type="RefSeq" id="WP_197686273.1">
    <property type="nucleotide sequence ID" value="NZ_LT670848.1"/>
</dbReference>
<feature type="signal peptide" evidence="1">
    <location>
        <begin position="1"/>
        <end position="26"/>
    </location>
</feature>
<reference evidence="3" key="1">
    <citation type="submission" date="2016-11" db="EMBL/GenBank/DDBJ databases">
        <authorList>
            <person name="Varghese N."/>
            <person name="Submissions S."/>
        </authorList>
    </citation>
    <scope>NUCLEOTIDE SEQUENCE [LARGE SCALE GENOMIC DNA]</scope>
    <source>
        <strain evidence="3">ACAM 48</strain>
    </source>
</reference>
<dbReference type="SUPFAM" id="SSF49464">
    <property type="entry name" value="Carboxypeptidase regulatory domain-like"/>
    <property type="match status" value="1"/>
</dbReference>
<name>A0A1M7H6B9_9FLAO</name>
<dbReference type="STRING" id="143223.SAMN05878281_0002"/>
<dbReference type="InterPro" id="IPR008969">
    <property type="entry name" value="CarboxyPept-like_regulatory"/>
</dbReference>
<dbReference type="Proteomes" id="UP000190235">
    <property type="component" value="Chromosome I"/>
</dbReference>
<dbReference type="EMBL" id="LT670848">
    <property type="protein sequence ID" value="SHM24151.1"/>
    <property type="molecule type" value="Genomic_DNA"/>
</dbReference>
<evidence type="ECO:0000313" key="2">
    <source>
        <dbReference type="EMBL" id="SHM24151.1"/>
    </source>
</evidence>
<keyword evidence="1" id="KW-0732">Signal</keyword>
<keyword evidence="3" id="KW-1185">Reference proteome</keyword>
<accession>A0A1M7H6B9</accession>
<gene>
    <name evidence="2" type="ORF">SAMN05878281_0002</name>
</gene>
<proteinExistence type="predicted"/>
<sequence length="139" mass="15102">MRKQVTKIGGEFLVFLMLVMAYQAQAFNSISDELIYNEDQTEITGVVTGAANGIPIPGVSVFEKGTDNGTVTDFDGNYSLTISGSDAILVFSYVGFKTTEVEVNGETNIDVTLEDEVSQLDELIVVGYTSQKERTITEP</sequence>
<dbReference type="Gene3D" id="2.60.40.1120">
    <property type="entry name" value="Carboxypeptidase-like, regulatory domain"/>
    <property type="match status" value="1"/>
</dbReference>
<evidence type="ECO:0000313" key="3">
    <source>
        <dbReference type="Proteomes" id="UP000190235"/>
    </source>
</evidence>
<organism evidence="2 3">
    <name type="scientific">Salegentibacter salegens</name>
    <dbReference type="NCBI Taxonomy" id="143223"/>
    <lineage>
        <taxon>Bacteria</taxon>
        <taxon>Pseudomonadati</taxon>
        <taxon>Bacteroidota</taxon>
        <taxon>Flavobacteriia</taxon>
        <taxon>Flavobacteriales</taxon>
        <taxon>Flavobacteriaceae</taxon>
        <taxon>Salegentibacter</taxon>
    </lineage>
</organism>
<dbReference type="FunFam" id="2.60.40.1120:FF:000003">
    <property type="entry name" value="Outer membrane protein Omp121"/>
    <property type="match status" value="1"/>
</dbReference>